<sequence length="517" mass="60344">MNLIGEQMNNWRPQIFELGPHEQNLGTLIRESRFLRCMNINDTEWKKHCKTTDEILRCVMKNVNKFANEDFEGLIIKDDLIRFGSSRDGLKVNDALEFDCILLFDISGMQVSKVLARDYSSEEILGMMKLRVINAEYLIRRFPWIEKNEIFKKFGNGEYFLNTKHLQEKVFKSIIDKTRKVINDQFHNINSPYFLRRTAKPPTFDINIKLNQEKDITDLRDDIRSAQGMHVTIESDKKPSLDIDLVPSLHLRNDCVPNPYTAKLPHGFGIEQMNCQVYAVMKWAHRSTEASSTFDSNCLWRECTSGYEKQILDICRRNNSQRYLMTACRLLKSYVANQHRTNQIRSVAASQHLKTICFYCVTFLTTPSDHNSLSGLKEALGYYLCFLGLCIESKNLPHFFFGNPWLCTHFPDSSFGHGQKQKNLYSSVKWDTFHQASLSYTNMLDDLKGLYTESCQLDPDRIGQFKEHLGLKHYYRKPKFELIKLSSGWKLCICLTILLPFITAFTIIYVFFWFSLI</sequence>
<protein>
    <submittedName>
        <fullName evidence="3">Uncharacterized protein</fullName>
    </submittedName>
</protein>
<dbReference type="Proteomes" id="UP000507470">
    <property type="component" value="Unassembled WGS sequence"/>
</dbReference>
<keyword evidence="2" id="KW-1133">Transmembrane helix</keyword>
<name>A0A6J8BKF2_MYTCO</name>
<dbReference type="EMBL" id="CACVKT020003494">
    <property type="protein sequence ID" value="CAC5384233.1"/>
    <property type="molecule type" value="Genomic_DNA"/>
</dbReference>
<dbReference type="AlphaFoldDB" id="A0A6J8BKF2"/>
<dbReference type="PANTHER" id="PTHR10656">
    <property type="entry name" value="CELL FATE DETERMINING PROTEIN MAB21-RELATED"/>
    <property type="match status" value="1"/>
</dbReference>
<dbReference type="PANTHER" id="PTHR10656:SF42">
    <property type="entry name" value="CYCLIC GMP-AMP SYNTHASE-LIKE PROTEIN-RELATED"/>
    <property type="match status" value="1"/>
</dbReference>
<reference evidence="3 4" key="1">
    <citation type="submission" date="2020-06" db="EMBL/GenBank/DDBJ databases">
        <authorList>
            <person name="Li R."/>
            <person name="Bekaert M."/>
        </authorList>
    </citation>
    <scope>NUCLEOTIDE SEQUENCE [LARGE SCALE GENOMIC DNA]</scope>
    <source>
        <strain evidence="4">wild</strain>
    </source>
</reference>
<dbReference type="Gene3D" id="3.30.460.90">
    <property type="match status" value="1"/>
</dbReference>
<proteinExistence type="inferred from homology"/>
<dbReference type="SMART" id="SM01265">
    <property type="entry name" value="Mab-21"/>
    <property type="match status" value="1"/>
</dbReference>
<keyword evidence="2" id="KW-0472">Membrane</keyword>
<organism evidence="3 4">
    <name type="scientific">Mytilus coruscus</name>
    <name type="common">Sea mussel</name>
    <dbReference type="NCBI Taxonomy" id="42192"/>
    <lineage>
        <taxon>Eukaryota</taxon>
        <taxon>Metazoa</taxon>
        <taxon>Spiralia</taxon>
        <taxon>Lophotrochozoa</taxon>
        <taxon>Mollusca</taxon>
        <taxon>Bivalvia</taxon>
        <taxon>Autobranchia</taxon>
        <taxon>Pteriomorphia</taxon>
        <taxon>Mytilida</taxon>
        <taxon>Mytiloidea</taxon>
        <taxon>Mytilidae</taxon>
        <taxon>Mytilinae</taxon>
        <taxon>Mytilus</taxon>
    </lineage>
</organism>
<comment type="similarity">
    <text evidence="1">Belongs to the mab-21 family.</text>
</comment>
<dbReference type="OrthoDB" id="6053056at2759"/>
<keyword evidence="2" id="KW-0812">Transmembrane</keyword>
<dbReference type="Gene3D" id="1.10.1410.40">
    <property type="match status" value="1"/>
</dbReference>
<dbReference type="InterPro" id="IPR024810">
    <property type="entry name" value="MAB21L/cGLR"/>
</dbReference>
<feature type="transmembrane region" description="Helical" evidence="2">
    <location>
        <begin position="488"/>
        <end position="514"/>
    </location>
</feature>
<evidence type="ECO:0000313" key="4">
    <source>
        <dbReference type="Proteomes" id="UP000507470"/>
    </source>
</evidence>
<accession>A0A6J8BKF2</accession>
<evidence type="ECO:0000313" key="3">
    <source>
        <dbReference type="EMBL" id="CAC5384233.1"/>
    </source>
</evidence>
<evidence type="ECO:0000256" key="1">
    <source>
        <dbReference type="ARBA" id="ARBA00008307"/>
    </source>
</evidence>
<keyword evidence="4" id="KW-1185">Reference proteome</keyword>
<evidence type="ECO:0000256" key="2">
    <source>
        <dbReference type="SAM" id="Phobius"/>
    </source>
</evidence>
<gene>
    <name evidence="3" type="ORF">MCOR_19897</name>
</gene>